<dbReference type="InterPro" id="IPR012999">
    <property type="entry name" value="Pyr_OxRdtase_I_AS"/>
</dbReference>
<accession>A0A6M0K3P9</accession>
<feature type="domain" description="Lipoyl-binding" evidence="17">
    <location>
        <begin position="4"/>
        <end position="78"/>
    </location>
</feature>
<gene>
    <name evidence="18" type="primary">lpdA</name>
    <name evidence="18" type="ORF">G3446_13820</name>
</gene>
<dbReference type="AlphaFoldDB" id="A0A6M0K3P9"/>
<evidence type="ECO:0000259" key="17">
    <source>
        <dbReference type="PROSITE" id="PS50968"/>
    </source>
</evidence>
<dbReference type="InterPro" id="IPR000089">
    <property type="entry name" value="Biotin_lipoyl"/>
</dbReference>
<dbReference type="Gene3D" id="2.40.50.100">
    <property type="match status" value="1"/>
</dbReference>
<evidence type="ECO:0000256" key="13">
    <source>
        <dbReference type="PIRSR" id="PIRSR000350-2"/>
    </source>
</evidence>
<feature type="binding site" evidence="14">
    <location>
        <position position="151"/>
    </location>
    <ligand>
        <name>FAD</name>
        <dbReference type="ChEBI" id="CHEBI:57692"/>
    </ligand>
</feature>
<dbReference type="InterPro" id="IPR023753">
    <property type="entry name" value="FAD/NAD-binding_dom"/>
</dbReference>
<dbReference type="PANTHER" id="PTHR22912:SF160">
    <property type="entry name" value="DIHYDROLIPOYL DEHYDROGENASE"/>
    <property type="match status" value="1"/>
</dbReference>
<evidence type="ECO:0000313" key="18">
    <source>
        <dbReference type="EMBL" id="NEV62955.1"/>
    </source>
</evidence>
<dbReference type="InterPro" id="IPR050151">
    <property type="entry name" value="Class-I_Pyr_Nuc-Dis_Oxidored"/>
</dbReference>
<organism evidence="18 19">
    <name type="scientific">Thiorhodococcus minor</name>
    <dbReference type="NCBI Taxonomy" id="57489"/>
    <lineage>
        <taxon>Bacteria</taxon>
        <taxon>Pseudomonadati</taxon>
        <taxon>Pseudomonadota</taxon>
        <taxon>Gammaproteobacteria</taxon>
        <taxon>Chromatiales</taxon>
        <taxon>Chromatiaceae</taxon>
        <taxon>Thiorhodococcus</taxon>
    </lineage>
</organism>
<comment type="similarity">
    <text evidence="2 16">Belongs to the class-I pyridine nucleotide-disulfide oxidoreductase family.</text>
</comment>
<keyword evidence="9 14" id="KW-0520">NAD</keyword>
<evidence type="ECO:0000256" key="15">
    <source>
        <dbReference type="PIRSR" id="PIRSR000350-4"/>
    </source>
</evidence>
<sequence>MSNIIEVKVPDIGDFKDVEVIEILVSSGDKVDQEASLITLESDKATMEIPAPQAGAVAALSVKVGDRVSQGDTILTLAVAEGGEAPPKGQAQGAAEVETTEVVTEVVVLGAGPGGYTAAFRAADLGKKVVLIERYDSLGGVCLNVGCIPSKALLHTAAIIEEAKTLGGMGVTFEPPKIDLDKMRAGKNKVVAKLTGGLAALAKQRKVQVVQGTGRFESPNRIGVDTKDGRTRIQFDHCIIACGSSPMKIPGFPHEDPRVMDSTDALEIADVPGRMLIVGGGIIGLEMASVYSALGTQIDVVELKNQLMPGADLDLVRSLEKIIKKRYNKIMLETKVASMSAGKKGIKVGFEGKHPGEETYDKVLVAVGRLPNGKLIDAETAGVKVDKWGFIKVDAHMRTNVPNIFAIGDVVGGPMLAHKATHEAKVAAEVIAGLPAQFDPLTIPSVAYTDPEVAWMGLTETKAKEDGIAYEKGVFPWAASGRALGIHRDEGMTKLLFDPETKRILGAGIVGPNAGELIGEAVLALEMGADMEDIGLTIHPHPTLNETIGLAAEMAHGSITDLMPPKKR</sequence>
<keyword evidence="19" id="KW-1185">Reference proteome</keyword>
<evidence type="ECO:0000256" key="6">
    <source>
        <dbReference type="ARBA" id="ARBA00022823"/>
    </source>
</evidence>
<comment type="miscellaneous">
    <text evidence="16">The active site is a redox-active disulfide bond.</text>
</comment>
<dbReference type="Gene3D" id="3.30.390.30">
    <property type="match status" value="1"/>
</dbReference>
<evidence type="ECO:0000256" key="4">
    <source>
        <dbReference type="ARBA" id="ARBA00016961"/>
    </source>
</evidence>
<feature type="binding site" evidence="14">
    <location>
        <position position="409"/>
    </location>
    <ligand>
        <name>FAD</name>
        <dbReference type="ChEBI" id="CHEBI:57692"/>
    </ligand>
</feature>
<keyword evidence="8 16" id="KW-0560">Oxidoreductase</keyword>
<dbReference type="InterPro" id="IPR036188">
    <property type="entry name" value="FAD/NAD-bd_sf"/>
</dbReference>
<evidence type="ECO:0000256" key="8">
    <source>
        <dbReference type="ARBA" id="ARBA00023002"/>
    </source>
</evidence>
<dbReference type="SUPFAM" id="SSF51905">
    <property type="entry name" value="FAD/NAD(P)-binding domain"/>
    <property type="match status" value="1"/>
</dbReference>
<dbReference type="PANTHER" id="PTHR22912">
    <property type="entry name" value="DISULFIDE OXIDOREDUCTASE"/>
    <property type="match status" value="1"/>
</dbReference>
<dbReference type="InterPro" id="IPR003016">
    <property type="entry name" value="2-oxoA_DH_lipoyl-BS"/>
</dbReference>
<keyword evidence="6" id="KW-0450">Lipoyl</keyword>
<dbReference type="InterPro" id="IPR006258">
    <property type="entry name" value="Lipoamide_DH"/>
</dbReference>
<dbReference type="CDD" id="cd06849">
    <property type="entry name" value="lipoyl_domain"/>
    <property type="match status" value="1"/>
</dbReference>
<dbReference type="InterPro" id="IPR016156">
    <property type="entry name" value="FAD/NAD-linked_Rdtase_dimer_sf"/>
</dbReference>
<dbReference type="SUPFAM" id="SSF51230">
    <property type="entry name" value="Single hybrid motif"/>
    <property type="match status" value="1"/>
</dbReference>
<dbReference type="Pfam" id="PF07992">
    <property type="entry name" value="Pyr_redox_2"/>
    <property type="match status" value="1"/>
</dbReference>
<dbReference type="InterPro" id="IPR004099">
    <property type="entry name" value="Pyr_nucl-diS_OxRdtase_dimer"/>
</dbReference>
<dbReference type="GO" id="GO:0004148">
    <property type="term" value="F:dihydrolipoyl dehydrogenase (NADH) activity"/>
    <property type="evidence" value="ECO:0007669"/>
    <property type="project" value="UniProtKB-EC"/>
</dbReference>
<comment type="cofactor">
    <cofactor evidence="14 16">
        <name>FAD</name>
        <dbReference type="ChEBI" id="CHEBI:57692"/>
    </cofactor>
    <text evidence="14 16">Binds 1 FAD per subunit.</text>
</comment>
<evidence type="ECO:0000256" key="11">
    <source>
        <dbReference type="ARBA" id="ARBA00023284"/>
    </source>
</evidence>
<dbReference type="FunFam" id="2.40.50.100:FF:000009">
    <property type="entry name" value="Acetyltransferase component of pyruvate dehydrogenase complex"/>
    <property type="match status" value="1"/>
</dbReference>
<feature type="binding site" evidence="14">
    <location>
        <position position="302"/>
    </location>
    <ligand>
        <name>NAD(+)</name>
        <dbReference type="ChEBI" id="CHEBI:57540"/>
    </ligand>
</feature>
<feature type="disulfide bond" description="Redox-active" evidence="15">
    <location>
        <begin position="142"/>
        <end position="147"/>
    </location>
</feature>
<dbReference type="PROSITE" id="PS50968">
    <property type="entry name" value="BIOTINYL_LIPOYL"/>
    <property type="match status" value="1"/>
</dbReference>
<dbReference type="PIRSF" id="PIRSF000350">
    <property type="entry name" value="Mercury_reductase_MerA"/>
    <property type="match status" value="1"/>
</dbReference>
<dbReference type="EC" id="1.8.1.4" evidence="3 16"/>
<feature type="active site" description="Proton acceptor" evidence="13">
    <location>
        <position position="541"/>
    </location>
</feature>
<name>A0A6M0K3P9_9GAMM</name>
<evidence type="ECO:0000256" key="7">
    <source>
        <dbReference type="ARBA" id="ARBA00022827"/>
    </source>
</evidence>
<feature type="binding site" evidence="14">
    <location>
        <begin position="279"/>
        <end position="286"/>
    </location>
    <ligand>
        <name>NAD(+)</name>
        <dbReference type="ChEBI" id="CHEBI:57540"/>
    </ligand>
</feature>
<dbReference type="PROSITE" id="PS00189">
    <property type="entry name" value="LIPOYL"/>
    <property type="match status" value="1"/>
</dbReference>
<protein>
    <recommendedName>
        <fullName evidence="4 16">Dihydrolipoyl dehydrogenase</fullName>
        <ecNumber evidence="3 16">1.8.1.4</ecNumber>
    </recommendedName>
</protein>
<evidence type="ECO:0000256" key="9">
    <source>
        <dbReference type="ARBA" id="ARBA00023027"/>
    </source>
</evidence>
<dbReference type="PROSITE" id="PS00076">
    <property type="entry name" value="PYRIDINE_REDOX_1"/>
    <property type="match status" value="1"/>
</dbReference>
<dbReference type="NCBIfam" id="TIGR01350">
    <property type="entry name" value="lipoamide_DH"/>
    <property type="match status" value="1"/>
</dbReference>
<dbReference type="Proteomes" id="UP000483379">
    <property type="component" value="Unassembled WGS sequence"/>
</dbReference>
<keyword evidence="5 16" id="KW-0285">Flavoprotein</keyword>
<dbReference type="Pfam" id="PF00364">
    <property type="entry name" value="Biotin_lipoyl"/>
    <property type="match status" value="1"/>
</dbReference>
<keyword evidence="7 14" id="KW-0274">FAD</keyword>
<dbReference type="SUPFAM" id="SSF55424">
    <property type="entry name" value="FAD/NAD-linked reductases, dimerisation (C-terminal) domain"/>
    <property type="match status" value="1"/>
</dbReference>
<dbReference type="GO" id="GO:0050660">
    <property type="term" value="F:flavin adenine dinucleotide binding"/>
    <property type="evidence" value="ECO:0007669"/>
    <property type="project" value="InterPro"/>
</dbReference>
<feature type="binding site" evidence="14">
    <location>
        <begin position="415"/>
        <end position="418"/>
    </location>
    <ligand>
        <name>FAD</name>
        <dbReference type="ChEBI" id="CHEBI:57692"/>
    </ligand>
</feature>
<dbReference type="InterPro" id="IPR011053">
    <property type="entry name" value="Single_hybrid_motif"/>
</dbReference>
<dbReference type="PRINTS" id="PR00411">
    <property type="entry name" value="PNDRDTASEI"/>
</dbReference>
<dbReference type="Pfam" id="PF02852">
    <property type="entry name" value="Pyr_redox_dim"/>
    <property type="match status" value="1"/>
</dbReference>
<dbReference type="InterPro" id="IPR001100">
    <property type="entry name" value="Pyr_nuc-diS_OxRdtase"/>
</dbReference>
<evidence type="ECO:0000313" key="19">
    <source>
        <dbReference type="Proteomes" id="UP000483379"/>
    </source>
</evidence>
<keyword evidence="10" id="KW-1015">Disulfide bond</keyword>
<evidence type="ECO:0000256" key="1">
    <source>
        <dbReference type="ARBA" id="ARBA00001938"/>
    </source>
</evidence>
<comment type="caution">
    <text evidence="18">The sequence shown here is derived from an EMBL/GenBank/DDBJ whole genome shotgun (WGS) entry which is preliminary data.</text>
</comment>
<keyword evidence="14" id="KW-0547">Nucleotide-binding</keyword>
<evidence type="ECO:0000256" key="5">
    <source>
        <dbReference type="ARBA" id="ARBA00022630"/>
    </source>
</evidence>
<comment type="catalytic activity">
    <reaction evidence="12 16">
        <text>N(6)-[(R)-dihydrolipoyl]-L-lysyl-[protein] + NAD(+) = N(6)-[(R)-lipoyl]-L-lysyl-[protein] + NADH + H(+)</text>
        <dbReference type="Rhea" id="RHEA:15045"/>
        <dbReference type="Rhea" id="RHEA-COMP:10474"/>
        <dbReference type="Rhea" id="RHEA-COMP:10475"/>
        <dbReference type="ChEBI" id="CHEBI:15378"/>
        <dbReference type="ChEBI" id="CHEBI:57540"/>
        <dbReference type="ChEBI" id="CHEBI:57945"/>
        <dbReference type="ChEBI" id="CHEBI:83099"/>
        <dbReference type="ChEBI" id="CHEBI:83100"/>
        <dbReference type="EC" id="1.8.1.4"/>
    </reaction>
</comment>
<comment type="cofactor">
    <cofactor evidence="1">
        <name>(R)-lipoate</name>
        <dbReference type="ChEBI" id="CHEBI:83088"/>
    </cofactor>
</comment>
<dbReference type="FunFam" id="3.30.390.30:FF:000001">
    <property type="entry name" value="Dihydrolipoyl dehydrogenase"/>
    <property type="match status" value="1"/>
</dbReference>
<keyword evidence="11 16" id="KW-0676">Redox-active center</keyword>
<dbReference type="PRINTS" id="PR00368">
    <property type="entry name" value="FADPNR"/>
</dbReference>
<dbReference type="GO" id="GO:0006103">
    <property type="term" value="P:2-oxoglutarate metabolic process"/>
    <property type="evidence" value="ECO:0007669"/>
    <property type="project" value="TreeGrafter"/>
</dbReference>
<feature type="binding site" evidence="14">
    <location>
        <position position="368"/>
    </location>
    <ligand>
        <name>NAD(+)</name>
        <dbReference type="ChEBI" id="CHEBI:57540"/>
    </ligand>
</feature>
<dbReference type="EMBL" id="JAAIJQ010000038">
    <property type="protein sequence ID" value="NEV62955.1"/>
    <property type="molecule type" value="Genomic_DNA"/>
</dbReference>
<dbReference type="RefSeq" id="WP_164453419.1">
    <property type="nucleotide sequence ID" value="NZ_JAAIJQ010000038.1"/>
</dbReference>
<evidence type="ECO:0000256" key="3">
    <source>
        <dbReference type="ARBA" id="ARBA00012608"/>
    </source>
</evidence>
<evidence type="ECO:0000256" key="10">
    <source>
        <dbReference type="ARBA" id="ARBA00023157"/>
    </source>
</evidence>
<evidence type="ECO:0000256" key="2">
    <source>
        <dbReference type="ARBA" id="ARBA00007532"/>
    </source>
</evidence>
<evidence type="ECO:0000256" key="12">
    <source>
        <dbReference type="ARBA" id="ARBA00049187"/>
    </source>
</evidence>
<proteinExistence type="inferred from homology"/>
<evidence type="ECO:0000256" key="14">
    <source>
        <dbReference type="PIRSR" id="PIRSR000350-3"/>
    </source>
</evidence>
<evidence type="ECO:0000256" key="16">
    <source>
        <dbReference type="RuleBase" id="RU003692"/>
    </source>
</evidence>
<reference evidence="18 19" key="1">
    <citation type="submission" date="2020-02" db="EMBL/GenBank/DDBJ databases">
        <title>Genome sequences of Thiorhodococcus mannitoliphagus and Thiorhodococcus minor, purple sulfur photosynthetic bacteria in the gammaproteobacterial family, Chromatiaceae.</title>
        <authorList>
            <person name="Aviles F.A."/>
            <person name="Meyer T.E."/>
            <person name="Kyndt J.A."/>
        </authorList>
    </citation>
    <scope>NUCLEOTIDE SEQUENCE [LARGE SCALE GENOMIC DNA]</scope>
    <source>
        <strain evidence="18 19">DSM 11518</strain>
    </source>
</reference>
<dbReference type="Gene3D" id="3.50.50.60">
    <property type="entry name" value="FAD/NAD(P)-binding domain"/>
    <property type="match status" value="2"/>
</dbReference>
<feature type="binding site" evidence="14">
    <location>
        <position position="214"/>
    </location>
    <ligand>
        <name>FAD</name>
        <dbReference type="ChEBI" id="CHEBI:57692"/>
    </ligand>
</feature>